<feature type="domain" description="Helicase C-terminal" evidence="2">
    <location>
        <begin position="43"/>
        <end position="114"/>
    </location>
</feature>
<protein>
    <recommendedName>
        <fullName evidence="2">Helicase C-terminal domain-containing protein</fullName>
    </recommendedName>
</protein>
<dbReference type="Gramene" id="PHT65167">
    <property type="protein sequence ID" value="PHT65167"/>
    <property type="gene ID" value="T459_29592"/>
</dbReference>
<evidence type="ECO:0000313" key="4">
    <source>
        <dbReference type="Proteomes" id="UP000222542"/>
    </source>
</evidence>
<dbReference type="InterPro" id="IPR027417">
    <property type="entry name" value="P-loop_NTPase"/>
</dbReference>
<comment type="caution">
    <text evidence="3">The sequence shown here is derived from an EMBL/GenBank/DDBJ whole genome shotgun (WGS) entry which is preliminary data.</text>
</comment>
<evidence type="ECO:0000256" key="1">
    <source>
        <dbReference type="ARBA" id="ARBA00022884"/>
    </source>
</evidence>
<dbReference type="GO" id="GO:0003723">
    <property type="term" value="F:RNA binding"/>
    <property type="evidence" value="ECO:0007669"/>
    <property type="project" value="UniProtKB-KW"/>
</dbReference>
<dbReference type="AlphaFoldDB" id="A0A2G2Y5Y1"/>
<keyword evidence="1" id="KW-0694">RNA-binding</keyword>
<sequence>MPPAVEQLAGKYLRNPVVVTICTAGKATDLVTQHVVMVNDTEKMYKLQRLLERLGDNKIAIVFINTKMQVDTVAMNLDKASYMVAVLHGGKSQEQREISLKGFQTEKSWPLLSISRMSIICVNVNFALSSNCVWIVLMP</sequence>
<gene>
    <name evidence="3" type="ORF">T459_29592</name>
</gene>
<dbReference type="SUPFAM" id="SSF52540">
    <property type="entry name" value="P-loop containing nucleoside triphosphate hydrolases"/>
    <property type="match status" value="1"/>
</dbReference>
<dbReference type="Gene3D" id="3.40.50.300">
    <property type="entry name" value="P-loop containing nucleotide triphosphate hydrolases"/>
    <property type="match status" value="1"/>
</dbReference>
<name>A0A2G2Y5Y1_CAPAN</name>
<proteinExistence type="predicted"/>
<dbReference type="Pfam" id="PF00271">
    <property type="entry name" value="Helicase_C"/>
    <property type="match status" value="1"/>
</dbReference>
<keyword evidence="4" id="KW-1185">Reference proteome</keyword>
<evidence type="ECO:0000313" key="3">
    <source>
        <dbReference type="EMBL" id="PHT65167.1"/>
    </source>
</evidence>
<dbReference type="InterPro" id="IPR001650">
    <property type="entry name" value="Helicase_C-like"/>
</dbReference>
<dbReference type="STRING" id="4072.A0A2G2Y5Y1"/>
<dbReference type="Proteomes" id="UP000222542">
    <property type="component" value="Unassembled WGS sequence"/>
</dbReference>
<dbReference type="PANTHER" id="PTHR47958">
    <property type="entry name" value="ATP-DEPENDENT RNA HELICASE DBP3"/>
    <property type="match status" value="1"/>
</dbReference>
<dbReference type="OMA" id="QMASTIE"/>
<reference evidence="3 4" key="1">
    <citation type="journal article" date="2014" name="Nat. Genet.">
        <title>Genome sequence of the hot pepper provides insights into the evolution of pungency in Capsicum species.</title>
        <authorList>
            <person name="Kim S."/>
            <person name="Park M."/>
            <person name="Yeom S.I."/>
            <person name="Kim Y.M."/>
            <person name="Lee J.M."/>
            <person name="Lee H.A."/>
            <person name="Seo E."/>
            <person name="Choi J."/>
            <person name="Cheong K."/>
            <person name="Kim K.T."/>
            <person name="Jung K."/>
            <person name="Lee G.W."/>
            <person name="Oh S.K."/>
            <person name="Bae C."/>
            <person name="Kim S.B."/>
            <person name="Lee H.Y."/>
            <person name="Kim S.Y."/>
            <person name="Kim M.S."/>
            <person name="Kang B.C."/>
            <person name="Jo Y.D."/>
            <person name="Yang H.B."/>
            <person name="Jeong H.J."/>
            <person name="Kang W.H."/>
            <person name="Kwon J.K."/>
            <person name="Shin C."/>
            <person name="Lim J.Y."/>
            <person name="Park J.H."/>
            <person name="Huh J.H."/>
            <person name="Kim J.S."/>
            <person name="Kim B.D."/>
            <person name="Cohen O."/>
            <person name="Paran I."/>
            <person name="Suh M.C."/>
            <person name="Lee S.B."/>
            <person name="Kim Y.K."/>
            <person name="Shin Y."/>
            <person name="Noh S.J."/>
            <person name="Park J."/>
            <person name="Seo Y.S."/>
            <person name="Kwon S.Y."/>
            <person name="Kim H.A."/>
            <person name="Park J.M."/>
            <person name="Kim H.J."/>
            <person name="Choi S.B."/>
            <person name="Bosland P.W."/>
            <person name="Reeves G."/>
            <person name="Jo S.H."/>
            <person name="Lee B.W."/>
            <person name="Cho H.T."/>
            <person name="Choi H.S."/>
            <person name="Lee M.S."/>
            <person name="Yu Y."/>
            <person name="Do Choi Y."/>
            <person name="Park B.S."/>
            <person name="van Deynze A."/>
            <person name="Ashrafi H."/>
            <person name="Hill T."/>
            <person name="Kim W.T."/>
            <person name="Pai H.S."/>
            <person name="Ahn H.K."/>
            <person name="Yeam I."/>
            <person name="Giovannoni J.J."/>
            <person name="Rose J.K."/>
            <person name="Sorensen I."/>
            <person name="Lee S.J."/>
            <person name="Kim R.W."/>
            <person name="Choi I.Y."/>
            <person name="Choi B.S."/>
            <person name="Lim J.S."/>
            <person name="Lee Y.H."/>
            <person name="Choi D."/>
        </authorList>
    </citation>
    <scope>NUCLEOTIDE SEQUENCE [LARGE SCALE GENOMIC DNA]</scope>
    <source>
        <strain evidence="4">cv. CM334</strain>
    </source>
</reference>
<evidence type="ECO:0000259" key="2">
    <source>
        <dbReference type="Pfam" id="PF00271"/>
    </source>
</evidence>
<organism evidence="3 4">
    <name type="scientific">Capsicum annuum</name>
    <name type="common">Capsicum pepper</name>
    <dbReference type="NCBI Taxonomy" id="4072"/>
    <lineage>
        <taxon>Eukaryota</taxon>
        <taxon>Viridiplantae</taxon>
        <taxon>Streptophyta</taxon>
        <taxon>Embryophyta</taxon>
        <taxon>Tracheophyta</taxon>
        <taxon>Spermatophyta</taxon>
        <taxon>Magnoliopsida</taxon>
        <taxon>eudicotyledons</taxon>
        <taxon>Gunneridae</taxon>
        <taxon>Pentapetalae</taxon>
        <taxon>asterids</taxon>
        <taxon>lamiids</taxon>
        <taxon>Solanales</taxon>
        <taxon>Solanaceae</taxon>
        <taxon>Solanoideae</taxon>
        <taxon>Capsiceae</taxon>
        <taxon>Capsicum</taxon>
    </lineage>
</organism>
<dbReference type="EMBL" id="AYRZ02000012">
    <property type="protein sequence ID" value="PHT65167.1"/>
    <property type="molecule type" value="Genomic_DNA"/>
</dbReference>
<accession>A0A2G2Y5Y1</accession>
<reference evidence="3 4" key="2">
    <citation type="journal article" date="2017" name="Genome Biol.">
        <title>New reference genome sequences of hot pepper reveal the massive evolution of plant disease-resistance genes by retroduplication.</title>
        <authorList>
            <person name="Kim S."/>
            <person name="Park J."/>
            <person name="Yeom S.I."/>
            <person name="Kim Y.M."/>
            <person name="Seo E."/>
            <person name="Kim K.T."/>
            <person name="Kim M.S."/>
            <person name="Lee J.M."/>
            <person name="Cheong K."/>
            <person name="Shin H.S."/>
            <person name="Kim S.B."/>
            <person name="Han K."/>
            <person name="Lee J."/>
            <person name="Park M."/>
            <person name="Lee H.A."/>
            <person name="Lee H.Y."/>
            <person name="Lee Y."/>
            <person name="Oh S."/>
            <person name="Lee J.H."/>
            <person name="Choi E."/>
            <person name="Choi E."/>
            <person name="Lee S.E."/>
            <person name="Jeon J."/>
            <person name="Kim H."/>
            <person name="Choi G."/>
            <person name="Song H."/>
            <person name="Lee J."/>
            <person name="Lee S.C."/>
            <person name="Kwon J.K."/>
            <person name="Lee H.Y."/>
            <person name="Koo N."/>
            <person name="Hong Y."/>
            <person name="Kim R.W."/>
            <person name="Kang W.H."/>
            <person name="Huh J.H."/>
            <person name="Kang B.C."/>
            <person name="Yang T.J."/>
            <person name="Lee Y.H."/>
            <person name="Bennetzen J.L."/>
            <person name="Choi D."/>
        </authorList>
    </citation>
    <scope>NUCLEOTIDE SEQUENCE [LARGE SCALE GENOMIC DNA]</scope>
    <source>
        <strain evidence="4">cv. CM334</strain>
    </source>
</reference>